<gene>
    <name evidence="1" type="ORF">RINTU1_31040</name>
</gene>
<protein>
    <submittedName>
        <fullName evidence="1">Uncharacterized protein</fullName>
    </submittedName>
</protein>
<evidence type="ECO:0000313" key="1">
    <source>
        <dbReference type="EMBL" id="GFN47176.1"/>
    </source>
</evidence>
<dbReference type="AlphaFoldDB" id="A0A6L2ZQY2"/>
<dbReference type="Proteomes" id="UP000504714">
    <property type="component" value="Unassembled WGS sequence"/>
</dbReference>
<evidence type="ECO:0000313" key="2">
    <source>
        <dbReference type="Proteomes" id="UP000504714"/>
    </source>
</evidence>
<reference evidence="1 2" key="1">
    <citation type="submission" date="2020-06" db="EMBL/GenBank/DDBJ databases">
        <title>The genome sequence of Candidatus Regiella insecticola strain Tut.</title>
        <authorList>
            <person name="Nikoh N."/>
            <person name="Tsuchida T."/>
            <person name="Koga R."/>
            <person name="Oshima K."/>
            <person name="Hattori M."/>
            <person name="Fukatsu T."/>
        </authorList>
    </citation>
    <scope>NUCLEOTIDE SEQUENCE [LARGE SCALE GENOMIC DNA]</scope>
    <source>
        <strain evidence="1 2">Tut</strain>
    </source>
</reference>
<organism evidence="1 2">
    <name type="scientific">Candidatus Regiella insecticola</name>
    <dbReference type="NCBI Taxonomy" id="138073"/>
    <lineage>
        <taxon>Bacteria</taxon>
        <taxon>Pseudomonadati</taxon>
        <taxon>Pseudomonadota</taxon>
        <taxon>Gammaproteobacteria</taxon>
        <taxon>Enterobacterales</taxon>
        <taxon>Enterobacteriaceae</taxon>
        <taxon>aphid secondary symbionts</taxon>
        <taxon>Candidatus Regiella</taxon>
    </lineage>
</organism>
<sequence>MNDENSKYEATNLSKLPASIFVKKRGKTYVIFRNGHEEIGGIVVRGTSLGDTQLQPYVEEPQDRNKTIVALVAQQMSDALLVHIAKKPAYLRRDAFPPNFVPAGTEVFENKVFPCSKCNQIIARLVFSWDAASTEEMEMVGKKFELEASVSDYPVWVLGSPDCDDNAIAKHLTFQIAPTKGAVYWEHPDDMNKRLIALDVNHC</sequence>
<accession>A0A6L2ZQY2</accession>
<comment type="caution">
    <text evidence="1">The sequence shown here is derived from an EMBL/GenBank/DDBJ whole genome shotgun (WGS) entry which is preliminary data.</text>
</comment>
<name>A0A6L2ZQY2_9ENTR</name>
<dbReference type="EMBL" id="BLXO01000008">
    <property type="protein sequence ID" value="GFN47176.1"/>
    <property type="molecule type" value="Genomic_DNA"/>
</dbReference>
<proteinExistence type="predicted"/>